<feature type="non-terminal residue" evidence="1">
    <location>
        <position position="25"/>
    </location>
</feature>
<proteinExistence type="predicted"/>
<evidence type="ECO:0000313" key="2">
    <source>
        <dbReference type="Proteomes" id="UP000265520"/>
    </source>
</evidence>
<keyword evidence="2" id="KW-1185">Reference proteome</keyword>
<dbReference type="AlphaFoldDB" id="A0A392T536"/>
<reference evidence="1 2" key="1">
    <citation type="journal article" date="2018" name="Front. Plant Sci.">
        <title>Red Clover (Trifolium pratense) and Zigzag Clover (T. medium) - A Picture of Genomic Similarities and Differences.</title>
        <authorList>
            <person name="Dluhosova J."/>
            <person name="Istvanek J."/>
            <person name="Nedelnik J."/>
            <person name="Repkova J."/>
        </authorList>
    </citation>
    <scope>NUCLEOTIDE SEQUENCE [LARGE SCALE GENOMIC DNA]</scope>
    <source>
        <strain evidence="2">cv. 10/8</strain>
        <tissue evidence="1">Leaf</tissue>
    </source>
</reference>
<dbReference type="EMBL" id="LXQA010499275">
    <property type="protein sequence ID" value="MCI55624.1"/>
    <property type="molecule type" value="Genomic_DNA"/>
</dbReference>
<name>A0A392T536_9FABA</name>
<protein>
    <submittedName>
        <fullName evidence="1">Uncharacterized protein</fullName>
    </submittedName>
</protein>
<evidence type="ECO:0000313" key="1">
    <source>
        <dbReference type="EMBL" id="MCI55624.1"/>
    </source>
</evidence>
<accession>A0A392T536</accession>
<dbReference type="Proteomes" id="UP000265520">
    <property type="component" value="Unassembled WGS sequence"/>
</dbReference>
<organism evidence="1 2">
    <name type="scientific">Trifolium medium</name>
    <dbReference type="NCBI Taxonomy" id="97028"/>
    <lineage>
        <taxon>Eukaryota</taxon>
        <taxon>Viridiplantae</taxon>
        <taxon>Streptophyta</taxon>
        <taxon>Embryophyta</taxon>
        <taxon>Tracheophyta</taxon>
        <taxon>Spermatophyta</taxon>
        <taxon>Magnoliopsida</taxon>
        <taxon>eudicotyledons</taxon>
        <taxon>Gunneridae</taxon>
        <taxon>Pentapetalae</taxon>
        <taxon>rosids</taxon>
        <taxon>fabids</taxon>
        <taxon>Fabales</taxon>
        <taxon>Fabaceae</taxon>
        <taxon>Papilionoideae</taxon>
        <taxon>50 kb inversion clade</taxon>
        <taxon>NPAAA clade</taxon>
        <taxon>Hologalegina</taxon>
        <taxon>IRL clade</taxon>
        <taxon>Trifolieae</taxon>
        <taxon>Trifolium</taxon>
    </lineage>
</organism>
<sequence>MLVVLHHLSKLTIARALEQNHVPPH</sequence>
<comment type="caution">
    <text evidence="1">The sequence shown here is derived from an EMBL/GenBank/DDBJ whole genome shotgun (WGS) entry which is preliminary data.</text>
</comment>